<accession>A0A2X0KP77</accession>
<keyword evidence="2" id="KW-1185">Reference proteome</keyword>
<gene>
    <name evidence="1" type="ORF">BZ3500_MVSOF-1268-A1-R1_CHR1-3G02210</name>
</gene>
<organism evidence="1 2">
    <name type="scientific">Microbotryum saponariae</name>
    <dbReference type="NCBI Taxonomy" id="289078"/>
    <lineage>
        <taxon>Eukaryota</taxon>
        <taxon>Fungi</taxon>
        <taxon>Dikarya</taxon>
        <taxon>Basidiomycota</taxon>
        <taxon>Pucciniomycotina</taxon>
        <taxon>Microbotryomycetes</taxon>
        <taxon>Microbotryales</taxon>
        <taxon>Microbotryaceae</taxon>
        <taxon>Microbotryum</taxon>
    </lineage>
</organism>
<dbReference type="AlphaFoldDB" id="A0A2X0KP77"/>
<proteinExistence type="predicted"/>
<protein>
    <submittedName>
        <fullName evidence="1">BZ3500_MvSof-1268-A1-R1_Chr1-3g02210 protein</fullName>
    </submittedName>
</protein>
<sequence length="67" mass="7358">MNPVQTEAQASPSFSLLLFTPNPSPLILSPITKEAPTQLADGERTALSVDDVDRLAAIRSWPRTRLR</sequence>
<evidence type="ECO:0000313" key="1">
    <source>
        <dbReference type="EMBL" id="SCZ90747.1"/>
    </source>
</evidence>
<evidence type="ECO:0000313" key="2">
    <source>
        <dbReference type="Proteomes" id="UP000249723"/>
    </source>
</evidence>
<name>A0A2X0KP77_9BASI</name>
<dbReference type="Proteomes" id="UP000249723">
    <property type="component" value="Unassembled WGS sequence"/>
</dbReference>
<dbReference type="EMBL" id="FMWP01000014">
    <property type="protein sequence ID" value="SCZ90747.1"/>
    <property type="molecule type" value="Genomic_DNA"/>
</dbReference>
<reference evidence="2" key="1">
    <citation type="submission" date="2016-10" db="EMBL/GenBank/DDBJ databases">
        <authorList>
            <person name="Jeantristanb JTB J.-T."/>
            <person name="Ricardo R."/>
        </authorList>
    </citation>
    <scope>NUCLEOTIDE SEQUENCE [LARGE SCALE GENOMIC DNA]</scope>
</reference>